<proteinExistence type="predicted"/>
<evidence type="ECO:0000313" key="2">
    <source>
        <dbReference type="EMBL" id="EFG75251.1"/>
    </source>
</evidence>
<protein>
    <submittedName>
        <fullName evidence="2">Uncharacterized protein</fullName>
    </submittedName>
</protein>
<sequence length="59" mass="6131">MKKYKTTVNGVETTLLLNDADAKAMGLKASDEDKPAPKAAKAPANKSRTPANKSAEGDA</sequence>
<dbReference type="AlphaFoldDB" id="D5PF70"/>
<gene>
    <name evidence="2" type="ORF">HMPREF0591_4814</name>
</gene>
<reference evidence="2 3" key="1">
    <citation type="submission" date="2010-04" db="EMBL/GenBank/DDBJ databases">
        <authorList>
            <person name="Muzny D."/>
            <person name="Qin X."/>
            <person name="Deng J."/>
            <person name="Jiang H."/>
            <person name="Liu Y."/>
            <person name="Qu J."/>
            <person name="Song X.-Z."/>
            <person name="Zhang L."/>
            <person name="Thornton R."/>
            <person name="Coyle M."/>
            <person name="Francisco L."/>
            <person name="Jackson L."/>
            <person name="Javaid M."/>
            <person name="Korchina V."/>
            <person name="Kovar C."/>
            <person name="Mata R."/>
            <person name="Mathew T."/>
            <person name="Ngo R."/>
            <person name="Nguyen L."/>
            <person name="Nguyen N."/>
            <person name="Okwuonu G."/>
            <person name="Ongeri F."/>
            <person name="Pham C."/>
            <person name="Simmons D."/>
            <person name="Wilczek-Boney K."/>
            <person name="Hale W."/>
            <person name="Jakkamsetti A."/>
            <person name="Pham P."/>
            <person name="Ruth R."/>
            <person name="San Lucas F."/>
            <person name="Warren J."/>
            <person name="Zhang J."/>
            <person name="Zhao Z."/>
            <person name="Zhou C."/>
            <person name="Zhu D."/>
            <person name="Lee S."/>
            <person name="Bess C."/>
            <person name="Blankenburg K."/>
            <person name="Forbes L."/>
            <person name="Fu Q."/>
            <person name="Gubbala S."/>
            <person name="Hirani K."/>
            <person name="Jayaseelan J.C."/>
            <person name="Lara F."/>
            <person name="Munidasa M."/>
            <person name="Palculict T."/>
            <person name="Patil S."/>
            <person name="Pu L.-L."/>
            <person name="Saada N."/>
            <person name="Tang L."/>
            <person name="Weissenberger G."/>
            <person name="Zhu Y."/>
            <person name="Hemphill L."/>
            <person name="Shang Y."/>
            <person name="Youmans B."/>
            <person name="Ayvaz T."/>
            <person name="Ross M."/>
            <person name="Santibanez J."/>
            <person name="Aqrawi P."/>
            <person name="Gross S."/>
            <person name="Joshi V."/>
            <person name="Fowler G."/>
            <person name="Nazareth L."/>
            <person name="Reid J."/>
            <person name="Worley K."/>
            <person name="Petrosino J."/>
            <person name="Highlander S."/>
            <person name="Gibbs R."/>
        </authorList>
    </citation>
    <scope>NUCLEOTIDE SEQUENCE [LARGE SCALE GENOMIC DNA]</scope>
    <source>
        <strain evidence="2 3">ATCC BAA-614</strain>
    </source>
</reference>
<dbReference type="RefSeq" id="WP_007168803.1">
    <property type="nucleotide sequence ID" value="NZ_GG770554.1"/>
</dbReference>
<keyword evidence="3" id="KW-1185">Reference proteome</keyword>
<dbReference type="EMBL" id="ADNV01000331">
    <property type="protein sequence ID" value="EFG75251.1"/>
    <property type="molecule type" value="Genomic_DNA"/>
</dbReference>
<organism evidence="2 3">
    <name type="scientific">Mycobacterium parascrofulaceum ATCC BAA-614</name>
    <dbReference type="NCBI Taxonomy" id="525368"/>
    <lineage>
        <taxon>Bacteria</taxon>
        <taxon>Bacillati</taxon>
        <taxon>Actinomycetota</taxon>
        <taxon>Actinomycetes</taxon>
        <taxon>Mycobacteriales</taxon>
        <taxon>Mycobacteriaceae</taxon>
        <taxon>Mycobacterium</taxon>
        <taxon>Mycobacterium simiae complex</taxon>
    </lineage>
</organism>
<evidence type="ECO:0000313" key="3">
    <source>
        <dbReference type="Proteomes" id="UP000003653"/>
    </source>
</evidence>
<comment type="caution">
    <text evidence="2">The sequence shown here is derived from an EMBL/GenBank/DDBJ whole genome shotgun (WGS) entry which is preliminary data.</text>
</comment>
<feature type="region of interest" description="Disordered" evidence="1">
    <location>
        <begin position="26"/>
        <end position="59"/>
    </location>
</feature>
<dbReference type="Proteomes" id="UP000003653">
    <property type="component" value="Unassembled WGS sequence"/>
</dbReference>
<dbReference type="HOGENOM" id="CLU_2955658_0_0_11"/>
<evidence type="ECO:0000256" key="1">
    <source>
        <dbReference type="SAM" id="MobiDB-lite"/>
    </source>
</evidence>
<accession>D5PF70</accession>
<name>D5PF70_9MYCO</name>